<gene>
    <name evidence="2" type="ORF">PVIIG_06310</name>
</gene>
<evidence type="ECO:0000256" key="1">
    <source>
        <dbReference type="SAM" id="Phobius"/>
    </source>
</evidence>
<dbReference type="Proteomes" id="UP000053562">
    <property type="component" value="Unassembled WGS sequence"/>
</dbReference>
<evidence type="ECO:0000313" key="3">
    <source>
        <dbReference type="Proteomes" id="UP000053562"/>
    </source>
</evidence>
<keyword evidence="1" id="KW-0472">Membrane</keyword>
<accession>A0A0J9S345</accession>
<organism evidence="2 3">
    <name type="scientific">Plasmodium vivax India VII</name>
    <dbReference type="NCBI Taxonomy" id="1077284"/>
    <lineage>
        <taxon>Eukaryota</taxon>
        <taxon>Sar</taxon>
        <taxon>Alveolata</taxon>
        <taxon>Apicomplexa</taxon>
        <taxon>Aconoidasida</taxon>
        <taxon>Haemosporida</taxon>
        <taxon>Plasmodiidae</taxon>
        <taxon>Plasmodium</taxon>
        <taxon>Plasmodium (Plasmodium)</taxon>
    </lineage>
</organism>
<proteinExistence type="predicted"/>
<name>A0A0J9S345_PLAVI</name>
<sequence>YVKNVTTKRHHANRVQMEKMMFHKNSFLCLIFGKFPNIIINVLLKFTIISAPILVLFVILFKVNIFFFKI</sequence>
<dbReference type="EMBL" id="KQ234696">
    <property type="protein sequence ID" value="KMZ76572.1"/>
    <property type="molecule type" value="Genomic_DNA"/>
</dbReference>
<protein>
    <submittedName>
        <fullName evidence="2">Uncharacterized protein</fullName>
    </submittedName>
</protein>
<feature type="transmembrane region" description="Helical" evidence="1">
    <location>
        <begin position="46"/>
        <end position="68"/>
    </location>
</feature>
<feature type="transmembrane region" description="Helical" evidence="1">
    <location>
        <begin position="21"/>
        <end position="40"/>
    </location>
</feature>
<keyword evidence="1" id="KW-0812">Transmembrane</keyword>
<reference evidence="2 3" key="1">
    <citation type="submission" date="2011-08" db="EMBL/GenBank/DDBJ databases">
        <title>The Genome Sequence of Plasmodium vivax India VII.</title>
        <authorList>
            <consortium name="The Broad Institute Genome Sequencing Platform"/>
            <consortium name="The Broad Institute Genome Sequencing Center for Infectious Disease"/>
            <person name="Neafsey D."/>
            <person name="Carlton J."/>
            <person name="Barnwell J."/>
            <person name="Collins W."/>
            <person name="Escalante A."/>
            <person name="Mullikin J."/>
            <person name="Saul A."/>
            <person name="Guigo R."/>
            <person name="Camara F."/>
            <person name="Young S.K."/>
            <person name="Zeng Q."/>
            <person name="Gargeya S."/>
            <person name="Fitzgerald M."/>
            <person name="Haas B."/>
            <person name="Abouelleil A."/>
            <person name="Alvarado L."/>
            <person name="Arachchi H.M."/>
            <person name="Berlin A."/>
            <person name="Brown A."/>
            <person name="Chapman S.B."/>
            <person name="Chen Z."/>
            <person name="Dunbar C."/>
            <person name="Freedman E."/>
            <person name="Gearin G."/>
            <person name="Gellesch M."/>
            <person name="Goldberg J."/>
            <person name="Griggs A."/>
            <person name="Gujja S."/>
            <person name="Heiman D."/>
            <person name="Howarth C."/>
            <person name="Larson L."/>
            <person name="Lui A."/>
            <person name="MacDonald P.J.P."/>
            <person name="Montmayeur A."/>
            <person name="Murphy C."/>
            <person name="Neiman D."/>
            <person name="Pearson M."/>
            <person name="Priest M."/>
            <person name="Roberts A."/>
            <person name="Saif S."/>
            <person name="Shea T."/>
            <person name="Shenoy N."/>
            <person name="Sisk P."/>
            <person name="Stolte C."/>
            <person name="Sykes S."/>
            <person name="Wortman J."/>
            <person name="Nusbaum C."/>
            <person name="Birren B."/>
        </authorList>
    </citation>
    <scope>NUCLEOTIDE SEQUENCE [LARGE SCALE GENOMIC DNA]</scope>
    <source>
        <strain evidence="2 3">India VII</strain>
    </source>
</reference>
<keyword evidence="1" id="KW-1133">Transmembrane helix</keyword>
<feature type="non-terminal residue" evidence="2">
    <location>
        <position position="1"/>
    </location>
</feature>
<evidence type="ECO:0000313" key="2">
    <source>
        <dbReference type="EMBL" id="KMZ76572.1"/>
    </source>
</evidence>
<dbReference type="AlphaFoldDB" id="A0A0J9S345"/>